<evidence type="ECO:0000313" key="2">
    <source>
        <dbReference type="Proteomes" id="UP000622860"/>
    </source>
</evidence>
<dbReference type="AlphaFoldDB" id="A0A917GYD0"/>
<organism evidence="1 2">
    <name type="scientific">Virgibacillus oceani</name>
    <dbReference type="NCBI Taxonomy" id="1479511"/>
    <lineage>
        <taxon>Bacteria</taxon>
        <taxon>Bacillati</taxon>
        <taxon>Bacillota</taxon>
        <taxon>Bacilli</taxon>
        <taxon>Bacillales</taxon>
        <taxon>Bacillaceae</taxon>
        <taxon>Virgibacillus</taxon>
    </lineage>
</organism>
<accession>A0A917GYD0</accession>
<keyword evidence="2" id="KW-1185">Reference proteome</keyword>
<reference evidence="1" key="2">
    <citation type="submission" date="2020-09" db="EMBL/GenBank/DDBJ databases">
        <authorList>
            <person name="Sun Q."/>
            <person name="Zhou Y."/>
        </authorList>
    </citation>
    <scope>NUCLEOTIDE SEQUENCE</scope>
    <source>
        <strain evidence="1">CGMCC 1.12754</strain>
    </source>
</reference>
<gene>
    <name evidence="1" type="ORF">GCM10011398_00660</name>
</gene>
<dbReference type="RefSeq" id="WP_188453362.1">
    <property type="nucleotide sequence ID" value="NZ_BMFR01000001.1"/>
</dbReference>
<protein>
    <submittedName>
        <fullName evidence="1">Uncharacterized protein</fullName>
    </submittedName>
</protein>
<dbReference type="EMBL" id="BMFR01000001">
    <property type="protein sequence ID" value="GGG61239.1"/>
    <property type="molecule type" value="Genomic_DNA"/>
</dbReference>
<comment type="caution">
    <text evidence="1">The sequence shown here is derived from an EMBL/GenBank/DDBJ whole genome shotgun (WGS) entry which is preliminary data.</text>
</comment>
<sequence>MNLYKGKIVIDVSSLVESNNEEIMTEEAHESLSSELFAEIMLVLGANGYRVTSIGATLKDTGVAKDKDIEIVRSSNEESQKNINRVYNKANRKTYKIALY</sequence>
<reference evidence="1" key="1">
    <citation type="journal article" date="2014" name="Int. J. Syst. Evol. Microbiol.">
        <title>Complete genome sequence of Corynebacterium casei LMG S-19264T (=DSM 44701T), isolated from a smear-ripened cheese.</title>
        <authorList>
            <consortium name="US DOE Joint Genome Institute (JGI-PGF)"/>
            <person name="Walter F."/>
            <person name="Albersmeier A."/>
            <person name="Kalinowski J."/>
            <person name="Ruckert C."/>
        </authorList>
    </citation>
    <scope>NUCLEOTIDE SEQUENCE</scope>
    <source>
        <strain evidence="1">CGMCC 1.12754</strain>
    </source>
</reference>
<evidence type="ECO:0000313" key="1">
    <source>
        <dbReference type="EMBL" id="GGG61239.1"/>
    </source>
</evidence>
<dbReference type="Proteomes" id="UP000622860">
    <property type="component" value="Unassembled WGS sequence"/>
</dbReference>
<name>A0A917GYD0_9BACI</name>
<proteinExistence type="predicted"/>